<evidence type="ECO:0000313" key="9">
    <source>
        <dbReference type="Proteomes" id="UP000218272"/>
    </source>
</evidence>
<organism evidence="8 9">
    <name type="scientific">Sphingobium cloacae</name>
    <dbReference type="NCBI Taxonomy" id="120107"/>
    <lineage>
        <taxon>Bacteria</taxon>
        <taxon>Pseudomonadati</taxon>
        <taxon>Pseudomonadota</taxon>
        <taxon>Alphaproteobacteria</taxon>
        <taxon>Sphingomonadales</taxon>
        <taxon>Sphingomonadaceae</taxon>
        <taxon>Sphingobium</taxon>
    </lineage>
</organism>
<keyword evidence="9" id="KW-1185">Reference proteome</keyword>
<keyword evidence="3 6" id="KW-0812">Transmembrane</keyword>
<feature type="transmembrane region" description="Helical" evidence="6">
    <location>
        <begin position="344"/>
        <end position="364"/>
    </location>
</feature>
<dbReference type="AlphaFoldDB" id="A0A1E1F1Q1"/>
<feature type="transmembrane region" description="Helical" evidence="6">
    <location>
        <begin position="39"/>
        <end position="61"/>
    </location>
</feature>
<dbReference type="SUPFAM" id="SSF103473">
    <property type="entry name" value="MFS general substrate transporter"/>
    <property type="match status" value="1"/>
</dbReference>
<feature type="transmembrane region" description="Helical" evidence="6">
    <location>
        <begin position="155"/>
        <end position="173"/>
    </location>
</feature>
<dbReference type="Proteomes" id="UP000218272">
    <property type="component" value="Chromosome SCLO_1"/>
</dbReference>
<feature type="transmembrane region" description="Helical" evidence="6">
    <location>
        <begin position="68"/>
        <end position="88"/>
    </location>
</feature>
<protein>
    <submittedName>
        <fullName evidence="8">MFS transporter</fullName>
    </submittedName>
</protein>
<accession>A0A1E1F1Q1</accession>
<dbReference type="KEGG" id="sclo:SCLO_1014070"/>
<proteinExistence type="predicted"/>
<feature type="transmembrane region" description="Helical" evidence="6">
    <location>
        <begin position="257"/>
        <end position="274"/>
    </location>
</feature>
<dbReference type="PANTHER" id="PTHR43124">
    <property type="entry name" value="PURINE EFFLUX PUMP PBUE"/>
    <property type="match status" value="1"/>
</dbReference>
<feature type="transmembrane region" description="Helical" evidence="6">
    <location>
        <begin position="125"/>
        <end position="143"/>
    </location>
</feature>
<dbReference type="Gene3D" id="1.20.1250.20">
    <property type="entry name" value="MFS general substrate transporter like domains"/>
    <property type="match status" value="1"/>
</dbReference>
<dbReference type="PROSITE" id="PS50850">
    <property type="entry name" value="MFS"/>
    <property type="match status" value="1"/>
</dbReference>
<feature type="domain" description="Major facilitator superfamily (MFS) profile" evidence="7">
    <location>
        <begin position="1"/>
        <end position="368"/>
    </location>
</feature>
<evidence type="ECO:0000256" key="4">
    <source>
        <dbReference type="ARBA" id="ARBA00022989"/>
    </source>
</evidence>
<keyword evidence="5 6" id="KW-0472">Membrane</keyword>
<dbReference type="EMBL" id="AP017655">
    <property type="protein sequence ID" value="BAV64447.1"/>
    <property type="molecule type" value="Genomic_DNA"/>
</dbReference>
<name>A0A1E1F1Q1_9SPHN</name>
<evidence type="ECO:0000256" key="2">
    <source>
        <dbReference type="ARBA" id="ARBA00022475"/>
    </source>
</evidence>
<evidence type="ECO:0000313" key="8">
    <source>
        <dbReference type="EMBL" id="BAV64447.1"/>
    </source>
</evidence>
<keyword evidence="4 6" id="KW-1133">Transmembrane helix</keyword>
<feature type="transmembrane region" description="Helical" evidence="6">
    <location>
        <begin position="193"/>
        <end position="212"/>
    </location>
</feature>
<sequence length="368" mass="37920">MAGLAAGVLVGIVGAWTILITPGLLAVLAAQVPLSDQQLGYVAAWDINAMALTIGISTFLLPRWDWRLCVAAGLSLIFLGNVATAFSASYGAVAAARAIAGMGEGIAVGFAFAAFGRAANPDRAFAIYLVTGALSGALALLYLPTLQERFGTQALFMVNGAFALIAAAGLRWFPHGRVAADDPRATAQVKKRLAVLSLLGVFFYFGAISAMWSYAERIGQSSGLDADQIARGLAFGTFAGMAGAALAGLTPRRFGRVWPLAMSGAVSVISFRMLDGHLAPTIFIVAMILLLFAWNYAQPLLSGVCSDADPKGRVVCAMGSIQTFGMGFGPAAVALTLGSGSFSIAIWGSCAVLAASLLIVIAGIRTSS</sequence>
<keyword evidence="2" id="KW-1003">Cell membrane</keyword>
<dbReference type="PANTHER" id="PTHR43124:SF10">
    <property type="entry name" value="PURINE EFFLUX PUMP PBUE"/>
    <property type="match status" value="1"/>
</dbReference>
<evidence type="ECO:0000259" key="7">
    <source>
        <dbReference type="PROSITE" id="PS50850"/>
    </source>
</evidence>
<feature type="transmembrane region" description="Helical" evidence="6">
    <location>
        <begin position="94"/>
        <end position="113"/>
    </location>
</feature>
<feature type="transmembrane region" description="Helical" evidence="6">
    <location>
        <begin position="232"/>
        <end position="250"/>
    </location>
</feature>
<gene>
    <name evidence="8" type="ORF">SCLO_1014070</name>
</gene>
<dbReference type="InterPro" id="IPR011701">
    <property type="entry name" value="MFS"/>
</dbReference>
<evidence type="ECO:0000256" key="5">
    <source>
        <dbReference type="ARBA" id="ARBA00023136"/>
    </source>
</evidence>
<evidence type="ECO:0000256" key="3">
    <source>
        <dbReference type="ARBA" id="ARBA00022692"/>
    </source>
</evidence>
<feature type="transmembrane region" description="Helical" evidence="6">
    <location>
        <begin position="314"/>
        <end position="338"/>
    </location>
</feature>
<reference evidence="8 9" key="1">
    <citation type="submission" date="2016-10" db="EMBL/GenBank/DDBJ databases">
        <title>Complete Genome Sequence of the Nonylphenol-Degrading Bacterium Sphingobium cloacae JCM 10874T.</title>
        <authorList>
            <person name="Ootsuka M."/>
            <person name="Nishizawa T."/>
            <person name="Ohta H."/>
        </authorList>
    </citation>
    <scope>NUCLEOTIDE SEQUENCE [LARGE SCALE GENOMIC DNA]</scope>
    <source>
        <strain evidence="8 9">JCM 10874</strain>
    </source>
</reference>
<evidence type="ECO:0000256" key="6">
    <source>
        <dbReference type="SAM" id="Phobius"/>
    </source>
</evidence>
<dbReference type="InterPro" id="IPR036259">
    <property type="entry name" value="MFS_trans_sf"/>
</dbReference>
<dbReference type="Pfam" id="PF07690">
    <property type="entry name" value="MFS_1"/>
    <property type="match status" value="1"/>
</dbReference>
<dbReference type="GO" id="GO:0005886">
    <property type="term" value="C:plasma membrane"/>
    <property type="evidence" value="ECO:0007669"/>
    <property type="project" value="UniProtKB-SubCell"/>
</dbReference>
<dbReference type="InterPro" id="IPR050189">
    <property type="entry name" value="MFS_Efflux_Transporters"/>
</dbReference>
<feature type="transmembrane region" description="Helical" evidence="6">
    <location>
        <begin position="280"/>
        <end position="302"/>
    </location>
</feature>
<dbReference type="GO" id="GO:0022857">
    <property type="term" value="F:transmembrane transporter activity"/>
    <property type="evidence" value="ECO:0007669"/>
    <property type="project" value="InterPro"/>
</dbReference>
<evidence type="ECO:0000256" key="1">
    <source>
        <dbReference type="ARBA" id="ARBA00004651"/>
    </source>
</evidence>
<comment type="subcellular location">
    <subcellularLocation>
        <location evidence="1">Cell membrane</location>
        <topology evidence="1">Multi-pass membrane protein</topology>
    </subcellularLocation>
</comment>
<dbReference type="InterPro" id="IPR020846">
    <property type="entry name" value="MFS_dom"/>
</dbReference>